<reference evidence="1 4" key="3">
    <citation type="submission" date="2017-11" db="EMBL/GenBank/DDBJ databases">
        <title>Complete genome sequence of Serratia sp. ATCC 39006 LacA.</title>
        <authorList>
            <person name="Hampton H.G."/>
            <person name="Jackson S.A."/>
            <person name="Jauregui R."/>
            <person name="Poulter G.T.M."/>
            <person name="Salmond G.P.C."/>
            <person name="Fineran P.C."/>
        </authorList>
    </citation>
    <scope>NUCLEOTIDE SEQUENCE [LARGE SCALE GENOMIC DNA]</scope>
    <source>
        <strain evidence="1 4">ATCC 39006</strain>
    </source>
</reference>
<dbReference type="Proteomes" id="UP000233778">
    <property type="component" value="Chromosome"/>
</dbReference>
<name>A0A2I5T8H4_SERS3</name>
<dbReference type="GO" id="GO:0006310">
    <property type="term" value="P:DNA recombination"/>
    <property type="evidence" value="ECO:0007669"/>
    <property type="project" value="InterPro"/>
</dbReference>
<gene>
    <name evidence="1" type="ORF">CWC46_14320</name>
    <name evidence="2" type="ORF">Ser39006_014325</name>
</gene>
<dbReference type="RefSeq" id="WP_021015873.1">
    <property type="nucleotide sequence ID" value="NZ_CP025084.1"/>
</dbReference>
<evidence type="ECO:0000313" key="4">
    <source>
        <dbReference type="Proteomes" id="UP000233778"/>
    </source>
</evidence>
<dbReference type="AlphaFoldDB" id="A0A2I5T8H4"/>
<dbReference type="Proteomes" id="UP000017700">
    <property type="component" value="Chromosome"/>
</dbReference>
<dbReference type="EMBL" id="CP025085">
    <property type="protein sequence ID" value="AUH00879.1"/>
    <property type="molecule type" value="Genomic_DNA"/>
</dbReference>
<dbReference type="KEGG" id="serq:CWC46_14320"/>
<dbReference type="STRING" id="104623.Ser39006_02610"/>
<evidence type="ECO:0000313" key="1">
    <source>
        <dbReference type="EMBL" id="AUH00879.1"/>
    </source>
</evidence>
<reference evidence="2" key="2">
    <citation type="submission" date="2013-09" db="EMBL/GenBank/DDBJ databases">
        <authorList>
            <person name="Wang G."/>
            <person name="Yang Y."/>
            <person name="Su Y."/>
        </authorList>
    </citation>
    <scope>NUCLEOTIDE SEQUENCE</scope>
    <source>
        <strain evidence="2">ATCC 39006</strain>
    </source>
</reference>
<protein>
    <submittedName>
        <fullName evidence="2">RusA family crossover junction endodeoxyribonuclease</fullName>
    </submittedName>
</protein>
<dbReference type="SUPFAM" id="SSF103084">
    <property type="entry name" value="Holliday junction resolvase RusA"/>
    <property type="match status" value="1"/>
</dbReference>
<dbReference type="GO" id="GO:0006281">
    <property type="term" value="P:DNA repair"/>
    <property type="evidence" value="ECO:0007669"/>
    <property type="project" value="InterPro"/>
</dbReference>
<proteinExistence type="predicted"/>
<dbReference type="EMBL" id="CP025084">
    <property type="protein sequence ID" value="AUH05201.1"/>
    <property type="molecule type" value="Genomic_DNA"/>
</dbReference>
<dbReference type="InterPro" id="IPR036614">
    <property type="entry name" value="RusA-like_sf"/>
</dbReference>
<dbReference type="Pfam" id="PF05866">
    <property type="entry name" value="RusA"/>
    <property type="match status" value="1"/>
</dbReference>
<dbReference type="OrthoDB" id="6196077at2"/>
<organism evidence="2 3">
    <name type="scientific">Serratia sp. (strain ATCC 39006)</name>
    <name type="common">Prodigiosinella confusarubida</name>
    <dbReference type="NCBI Taxonomy" id="104623"/>
    <lineage>
        <taxon>Bacteria</taxon>
        <taxon>Pseudomonadati</taxon>
        <taxon>Pseudomonadota</taxon>
        <taxon>Gammaproteobacteria</taxon>
        <taxon>Enterobacterales</taxon>
        <taxon>Pectobacteriaceae</taxon>
        <taxon>Prodigiosinella</taxon>
    </lineage>
</organism>
<sequence length="119" mass="13991">MKTYDITPIGKPRQTQRDKWQKRLPVLRYRAFCDEVRLNKITLSESGWHVTFVLPMPASWSKKRRDEMNGKPHQQKPDKDNLEKALLDAIFDDDSRVWDGRVSKIWGQKGLIIIEEAAQ</sequence>
<dbReference type="GO" id="GO:0000287">
    <property type="term" value="F:magnesium ion binding"/>
    <property type="evidence" value="ECO:0007669"/>
    <property type="project" value="InterPro"/>
</dbReference>
<reference evidence="2" key="4">
    <citation type="submission" date="2017-11" db="EMBL/GenBank/DDBJ databases">
        <title>Complete genome sequence of Serratia sp. ATCC 39006.</title>
        <authorList>
            <person name="Hampton H.G."/>
            <person name="Jackson S.A."/>
            <person name="Jauregui R."/>
            <person name="Poulter G.T.M."/>
            <person name="Salmond G.P.C."/>
            <person name="Fineran P.C."/>
        </authorList>
    </citation>
    <scope>NUCLEOTIDE SEQUENCE</scope>
    <source>
        <strain evidence="2">ATCC 39006</strain>
    </source>
</reference>
<evidence type="ECO:0000313" key="2">
    <source>
        <dbReference type="EMBL" id="AUH05201.1"/>
    </source>
</evidence>
<accession>A0A2I5T8H4</accession>
<evidence type="ECO:0000313" key="3">
    <source>
        <dbReference type="Proteomes" id="UP000017700"/>
    </source>
</evidence>
<dbReference type="InterPro" id="IPR008822">
    <property type="entry name" value="Endonuclease_RusA-like"/>
</dbReference>
<keyword evidence="3" id="KW-1185">Reference proteome</keyword>
<dbReference type="KEGG" id="sera:Ser39006_014325"/>
<reference evidence="2 3" key="1">
    <citation type="journal article" date="2013" name="Genome Announc.">
        <title>Draft genome sequence of Serratia sp. strain ATCC 39006, a model bacterium for analysis of the biosynthesis and regulation of prodigiosin, a carbapenem, and gas vesicles.</title>
        <authorList>
            <person name="Fineran P.C."/>
            <person name="Iglesias Cans M.C."/>
            <person name="Ramsay J.P."/>
            <person name="Wilf N.M."/>
            <person name="Cossyleon D."/>
            <person name="McNeil M.B."/>
            <person name="Williamson N.R."/>
            <person name="Monson R.E."/>
            <person name="Becher S.A."/>
            <person name="Stanton J.A."/>
            <person name="Brugger K."/>
            <person name="Brown S.D."/>
            <person name="Salmond G.P."/>
        </authorList>
    </citation>
    <scope>NUCLEOTIDE SEQUENCE [LARGE SCALE GENOMIC DNA]</scope>
    <source>
        <strain evidence="2">ATCC 39006</strain>
        <strain evidence="3">ATCC 39006 / SC 11482</strain>
    </source>
</reference>